<dbReference type="OrthoDB" id="9801741at2"/>
<sequence>MEMARNPGYPDGDPACGYEIRMPMDIGGRIDVAAFRRDRKACTVRRFWRDEDDRTGLLHHTRHGTWAFSYAPGEDDDEPLFRLEAHALRPGEYVTVREHDGNTITFRIASVT</sequence>
<dbReference type="AlphaFoldDB" id="A0A5C8PED6"/>
<protein>
    <submittedName>
        <fullName evidence="1">Uncharacterized protein</fullName>
    </submittedName>
</protein>
<keyword evidence="2" id="KW-1185">Reference proteome</keyword>
<accession>A0A5C8PED6</accession>
<proteinExistence type="predicted"/>
<name>A0A5C8PED6_9HYPH</name>
<evidence type="ECO:0000313" key="2">
    <source>
        <dbReference type="Proteomes" id="UP000321638"/>
    </source>
</evidence>
<dbReference type="Proteomes" id="UP000321638">
    <property type="component" value="Unassembled WGS sequence"/>
</dbReference>
<dbReference type="EMBL" id="VDUZ01000039">
    <property type="protein sequence ID" value="TXL71841.1"/>
    <property type="molecule type" value="Genomic_DNA"/>
</dbReference>
<gene>
    <name evidence="1" type="ORF">FHP25_28530</name>
</gene>
<comment type="caution">
    <text evidence="1">The sequence shown here is derived from an EMBL/GenBank/DDBJ whole genome shotgun (WGS) entry which is preliminary data.</text>
</comment>
<evidence type="ECO:0000313" key="1">
    <source>
        <dbReference type="EMBL" id="TXL71841.1"/>
    </source>
</evidence>
<organism evidence="1 2">
    <name type="scientific">Vineibacter terrae</name>
    <dbReference type="NCBI Taxonomy" id="2586908"/>
    <lineage>
        <taxon>Bacteria</taxon>
        <taxon>Pseudomonadati</taxon>
        <taxon>Pseudomonadota</taxon>
        <taxon>Alphaproteobacteria</taxon>
        <taxon>Hyphomicrobiales</taxon>
        <taxon>Vineibacter</taxon>
    </lineage>
</organism>
<reference evidence="1 2" key="1">
    <citation type="submission" date="2019-06" db="EMBL/GenBank/DDBJ databases">
        <title>New taxonomy in bacterial strain CC-CFT640, isolated from vineyard.</title>
        <authorList>
            <person name="Lin S.-Y."/>
            <person name="Tsai C.-F."/>
            <person name="Young C.-C."/>
        </authorList>
    </citation>
    <scope>NUCLEOTIDE SEQUENCE [LARGE SCALE GENOMIC DNA]</scope>
    <source>
        <strain evidence="1 2">CC-CFT640</strain>
    </source>
</reference>